<sequence>MRNKFCRTRLLPFHSIEELRDSEREYAQVTISFRSRQLQTALQLWEVFRNSGLDWVETSETVSEATNPPEEQAVDHRRLRNPLFISDRFIHTPVRTAYHSAHQVQATPVPMTHNKNI</sequence>
<dbReference type="AlphaFoldDB" id="A0A061RRF3"/>
<proteinExistence type="predicted"/>
<reference evidence="1" key="1">
    <citation type="submission" date="2014-05" db="EMBL/GenBank/DDBJ databases">
        <title>The transcriptome of the halophilic microalga Tetraselmis sp. GSL018 isolated from the Great Salt Lake, Utah.</title>
        <authorList>
            <person name="Jinkerson R.E."/>
            <person name="D'Adamo S."/>
            <person name="Posewitz M.C."/>
        </authorList>
    </citation>
    <scope>NUCLEOTIDE SEQUENCE</scope>
    <source>
        <strain evidence="1">GSL018</strain>
    </source>
</reference>
<dbReference type="EMBL" id="GBEZ01010175">
    <property type="protein sequence ID" value="JAC75472.1"/>
    <property type="molecule type" value="Transcribed_RNA"/>
</dbReference>
<name>A0A061RRF3_9CHLO</name>
<organism evidence="1">
    <name type="scientific">Tetraselmis sp. GSL018</name>
    <dbReference type="NCBI Taxonomy" id="582737"/>
    <lineage>
        <taxon>Eukaryota</taxon>
        <taxon>Viridiplantae</taxon>
        <taxon>Chlorophyta</taxon>
        <taxon>core chlorophytes</taxon>
        <taxon>Chlorodendrophyceae</taxon>
        <taxon>Chlorodendrales</taxon>
        <taxon>Chlorodendraceae</taxon>
        <taxon>Tetraselmis</taxon>
    </lineage>
</organism>
<protein>
    <submittedName>
        <fullName evidence="1">Uncharacterized protein</fullName>
    </submittedName>
</protein>
<accession>A0A061RRF3</accession>
<gene>
    <name evidence="1" type="ORF">TSPGSL018_22981</name>
</gene>
<evidence type="ECO:0000313" key="1">
    <source>
        <dbReference type="EMBL" id="JAC75472.1"/>
    </source>
</evidence>